<sequence length="102" mass="11254">MGTPRPPGVITIDITAVILLAYALLNVCAFFLYGLDKRKAEKNAWRTPERTLLLCSLFGPFGAWAGMQQFRHKTTKPKFRLVPVFMVAHAAAIGLVVMHLAG</sequence>
<dbReference type="InterPro" id="IPR010718">
    <property type="entry name" value="DUF1294"/>
</dbReference>
<dbReference type="AlphaFoldDB" id="J1AQ67"/>
<feature type="transmembrane region" description="Helical" evidence="1">
    <location>
        <begin position="12"/>
        <end position="35"/>
    </location>
</feature>
<reference evidence="2 3" key="1">
    <citation type="submission" date="2011-08" db="EMBL/GenBank/DDBJ databases">
        <title>The complete genome of Methanofollis liminatans DSM 4140.</title>
        <authorList>
            <consortium name="US DOE Joint Genome Institute (JGI-PGF)"/>
            <person name="Lucas S."/>
            <person name="Han J."/>
            <person name="Lapidus A."/>
            <person name="Bruce D."/>
            <person name="Goodwin L."/>
            <person name="Pitluck S."/>
            <person name="Peters L."/>
            <person name="Kyrpides N."/>
            <person name="Mavromatis K."/>
            <person name="Ivanova N."/>
            <person name="Mikhailova N."/>
            <person name="Lu M."/>
            <person name="Detter J.C."/>
            <person name="Tapia R."/>
            <person name="Han C."/>
            <person name="Land M."/>
            <person name="Hauser L."/>
            <person name="Markowitz V."/>
            <person name="Cheng J.-F."/>
            <person name="Hugenholtz P."/>
            <person name="Woyke T."/>
            <person name="Wu D."/>
            <person name="Spring S."/>
            <person name="Schuler E."/>
            <person name="Brambilla E."/>
            <person name="Klenk H.-P."/>
            <person name="Eisen J.A."/>
        </authorList>
    </citation>
    <scope>NUCLEOTIDE SEQUENCE [LARGE SCALE GENOMIC DNA]</scope>
    <source>
        <strain evidence="2 3">DSM 4140</strain>
    </source>
</reference>
<keyword evidence="1" id="KW-0812">Transmembrane</keyword>
<dbReference type="Proteomes" id="UP000005095">
    <property type="component" value="Chromosome"/>
</dbReference>
<organism evidence="2 3">
    <name type="scientific">Methanofollis liminatans DSM 4140</name>
    <dbReference type="NCBI Taxonomy" id="28892"/>
    <lineage>
        <taxon>Archaea</taxon>
        <taxon>Methanobacteriati</taxon>
        <taxon>Methanobacteriota</taxon>
        <taxon>Stenosarchaea group</taxon>
        <taxon>Methanomicrobia</taxon>
        <taxon>Methanomicrobiales</taxon>
        <taxon>Methanomicrobiaceae</taxon>
        <taxon>Methanofollis</taxon>
    </lineage>
</organism>
<dbReference type="OrthoDB" id="53377at2157"/>
<dbReference type="HOGENOM" id="CLU_091970_3_2_2"/>
<keyword evidence="1" id="KW-0472">Membrane</keyword>
<evidence type="ECO:0000313" key="2">
    <source>
        <dbReference type="EMBL" id="EJG07088.1"/>
    </source>
</evidence>
<evidence type="ECO:0000256" key="1">
    <source>
        <dbReference type="SAM" id="Phobius"/>
    </source>
</evidence>
<evidence type="ECO:0008006" key="4">
    <source>
        <dbReference type="Google" id="ProtNLM"/>
    </source>
</evidence>
<keyword evidence="1" id="KW-1133">Transmembrane helix</keyword>
<keyword evidence="3" id="KW-1185">Reference proteome</keyword>
<dbReference type="STRING" id="28892.Metli_1131"/>
<dbReference type="Pfam" id="PF06961">
    <property type="entry name" value="DUF1294"/>
    <property type="match status" value="1"/>
</dbReference>
<gene>
    <name evidence="2" type="ORF">Metli_1131</name>
</gene>
<feature type="transmembrane region" description="Helical" evidence="1">
    <location>
        <begin position="79"/>
        <end position="101"/>
    </location>
</feature>
<protein>
    <recommendedName>
        <fullName evidence="4">DUF1294 domain-containing protein</fullName>
    </recommendedName>
</protein>
<evidence type="ECO:0000313" key="3">
    <source>
        <dbReference type="Proteomes" id="UP000005095"/>
    </source>
</evidence>
<name>J1AQ67_9EURY</name>
<accession>J1AQ67</accession>
<dbReference type="EMBL" id="CM001555">
    <property type="protein sequence ID" value="EJG07088.1"/>
    <property type="molecule type" value="Genomic_DNA"/>
</dbReference>
<proteinExistence type="predicted"/>